<dbReference type="AlphaFoldDB" id="A0AAJ3NW50"/>
<dbReference type="PANTHER" id="PTHR12338">
    <property type="entry name" value="AUTOTRANSPORTER"/>
    <property type="match status" value="1"/>
</dbReference>
<dbReference type="InterPro" id="IPR013425">
    <property type="entry name" value="Autotrns_rpt"/>
</dbReference>
<dbReference type="SUPFAM" id="SSF103515">
    <property type="entry name" value="Autotransporter"/>
    <property type="match status" value="1"/>
</dbReference>
<dbReference type="EMBL" id="ADJX01000008">
    <property type="protein sequence ID" value="OSL46427.1"/>
    <property type="molecule type" value="Genomic_DNA"/>
</dbReference>
<reference evidence="5 6" key="1">
    <citation type="submission" date="2010-04" db="EMBL/GenBank/DDBJ databases">
        <title>The Genome Sequence of Escherichia coli H605.</title>
        <authorList>
            <consortium name="The Broad Institute Genome Sequencing Platform"/>
            <consortium name="The Broad Institute Genome Sequencing Center for Infectious Disease"/>
            <person name="Feldgarden M."/>
            <person name="Gordon D.M."/>
            <person name="Johnson J.R."/>
            <person name="Johnston B.D."/>
            <person name="Young S."/>
            <person name="Zeng Q."/>
            <person name="Koehrsen M."/>
            <person name="Alvarado L."/>
            <person name="Berlin A.M."/>
            <person name="Borenstein D."/>
            <person name="Chapman S.B."/>
            <person name="Chen Z."/>
            <person name="Engels R."/>
            <person name="Freedman E."/>
            <person name="Gellesch M."/>
            <person name="Goldberg J."/>
            <person name="Griggs A."/>
            <person name="Gujja S."/>
            <person name="Heilman E.R."/>
            <person name="Heiman D.I."/>
            <person name="Hepburn T.A."/>
            <person name="Howarth C."/>
            <person name="Jen D."/>
            <person name="Larson L."/>
            <person name="Mehta T."/>
            <person name="Park D."/>
            <person name="Pearson M."/>
            <person name="Richards J."/>
            <person name="Roberts A."/>
            <person name="Saif S."/>
            <person name="Shea T.D."/>
            <person name="Shenoy N."/>
            <person name="Sisk P."/>
            <person name="Stolte C."/>
            <person name="Sykes S.N."/>
            <person name="Walk T."/>
            <person name="White J."/>
            <person name="Yandava C."/>
            <person name="Haas B."/>
            <person name="Henn M.R."/>
            <person name="Nusbaum C."/>
            <person name="Birren B."/>
        </authorList>
    </citation>
    <scope>NUCLEOTIDE SEQUENCE [LARGE SCALE GENOMIC DNA]</scope>
    <source>
        <strain evidence="5 6">H605</strain>
    </source>
</reference>
<dbReference type="InterPro" id="IPR011050">
    <property type="entry name" value="Pectin_lyase_fold/virulence"/>
</dbReference>
<dbReference type="NCBIfam" id="TIGR02601">
    <property type="entry name" value="autotrns_rpt"/>
    <property type="match status" value="1"/>
</dbReference>
<feature type="chain" id="PRO_5042535481" evidence="3">
    <location>
        <begin position="32"/>
        <end position="872"/>
    </location>
</feature>
<dbReference type="SUPFAM" id="SSF51126">
    <property type="entry name" value="Pectin lyase-like"/>
    <property type="match status" value="1"/>
</dbReference>
<feature type="domain" description="Autotransporter" evidence="4">
    <location>
        <begin position="587"/>
        <end position="872"/>
    </location>
</feature>
<dbReference type="Gene3D" id="2.40.128.130">
    <property type="entry name" value="Autotransporter beta-domain"/>
    <property type="match status" value="1"/>
</dbReference>
<dbReference type="Gene3D" id="2.160.20.20">
    <property type="match status" value="1"/>
</dbReference>
<feature type="signal peptide" evidence="3">
    <location>
        <begin position="1"/>
        <end position="31"/>
    </location>
</feature>
<accession>A0AAJ3NW50</accession>
<evidence type="ECO:0000256" key="2">
    <source>
        <dbReference type="SAM" id="MobiDB-lite"/>
    </source>
</evidence>
<name>A0AAJ3NW50_ECOLX</name>
<dbReference type="InterPro" id="IPR012332">
    <property type="entry name" value="Autotransporter_pectin_lyase_C"/>
</dbReference>
<dbReference type="Proteomes" id="UP000243401">
    <property type="component" value="Unassembled WGS sequence"/>
</dbReference>
<dbReference type="CDD" id="cd01344">
    <property type="entry name" value="PL2_Passenger_AT"/>
    <property type="match status" value="1"/>
</dbReference>
<dbReference type="InterPro" id="IPR030895">
    <property type="entry name" value="T5SS_PEPC_rpt"/>
</dbReference>
<dbReference type="PROSITE" id="PS51208">
    <property type="entry name" value="AUTOTRANSPORTER"/>
    <property type="match status" value="1"/>
</dbReference>
<dbReference type="InterPro" id="IPR006315">
    <property type="entry name" value="OM_autotransptr_brl_dom"/>
</dbReference>
<dbReference type="GO" id="GO:0019867">
    <property type="term" value="C:outer membrane"/>
    <property type="evidence" value="ECO:0007669"/>
    <property type="project" value="InterPro"/>
</dbReference>
<dbReference type="Pfam" id="PF03797">
    <property type="entry name" value="Autotransporter"/>
    <property type="match status" value="1"/>
</dbReference>
<dbReference type="SMART" id="SM00869">
    <property type="entry name" value="Autotransporter"/>
    <property type="match status" value="1"/>
</dbReference>
<keyword evidence="1 3" id="KW-0732">Signal</keyword>
<gene>
    <name evidence="5" type="ORF">EATG_01513</name>
</gene>
<feature type="compositionally biased region" description="Pro residues" evidence="2">
    <location>
        <begin position="514"/>
        <end position="542"/>
    </location>
</feature>
<dbReference type="InterPro" id="IPR005546">
    <property type="entry name" value="Autotransporte_beta"/>
</dbReference>
<dbReference type="Pfam" id="PF12951">
    <property type="entry name" value="PATR"/>
    <property type="match status" value="1"/>
</dbReference>
<dbReference type="InterPro" id="IPR043990">
    <property type="entry name" value="AC_1"/>
</dbReference>
<comment type="caution">
    <text evidence="5">The sequence shown here is derived from an EMBL/GenBank/DDBJ whole genome shotgun (WGS) entry which is preliminary data.</text>
</comment>
<evidence type="ECO:0000256" key="1">
    <source>
        <dbReference type="ARBA" id="ARBA00022729"/>
    </source>
</evidence>
<dbReference type="PANTHER" id="PTHR12338:SF5">
    <property type="entry name" value="ANTIGEN 43-RELATED"/>
    <property type="match status" value="1"/>
</dbReference>
<organism evidence="5 6">
    <name type="scientific">Escherichia coli H605</name>
    <dbReference type="NCBI Taxonomy" id="656410"/>
    <lineage>
        <taxon>Bacteria</taxon>
        <taxon>Pseudomonadati</taxon>
        <taxon>Pseudomonadota</taxon>
        <taxon>Gammaproteobacteria</taxon>
        <taxon>Enterobacterales</taxon>
        <taxon>Enterobacteriaceae</taxon>
        <taxon>Escherichia</taxon>
    </lineage>
</organism>
<dbReference type="Pfam" id="PF18883">
    <property type="entry name" value="AC_1"/>
    <property type="match status" value="1"/>
</dbReference>
<proteinExistence type="predicted"/>
<dbReference type="InterPro" id="IPR050909">
    <property type="entry name" value="Bact_Autotransporter_VF"/>
</dbReference>
<dbReference type="NCBIfam" id="TIGR04393">
    <property type="entry name" value="rpt_T5SS_PEPC"/>
    <property type="match status" value="1"/>
</dbReference>
<evidence type="ECO:0000259" key="4">
    <source>
        <dbReference type="PROSITE" id="PS51208"/>
    </source>
</evidence>
<feature type="region of interest" description="Disordered" evidence="2">
    <location>
        <begin position="514"/>
        <end position="546"/>
    </location>
</feature>
<protein>
    <submittedName>
        <fullName evidence="5">Autotransported protein</fullName>
    </submittedName>
</protein>
<dbReference type="InterPro" id="IPR036709">
    <property type="entry name" value="Autotransporte_beta_dom_sf"/>
</dbReference>
<evidence type="ECO:0000256" key="3">
    <source>
        <dbReference type="SAM" id="SignalP"/>
    </source>
</evidence>
<sequence>MKINFMNIRQHPLSTLAIAISTVLSIPISQAWTPPATINSDVTINNNDVVTLSSSENNSPVWDQFRYLNVGATSAGTLNIDGRDLTTAKIVIGNATSGTIKLENNTHLTLSHASPNERDIYLGTNGGSGTLMVLSGSTITDLNEFRIGEFNYQAQGQVVIDGEGSSVAARYVMVGDQGTGKLEITHGGHLTASKDMIIGFNGNMENFQGTGYGETLVDGDNSSLAVNEFISLGGLGSLLNEAKGILTVSNNATVSANQFIWLGMDETSTGILNIGGAQGEAEQKAGAIKTPIIHMGSEVGDSTAQINFNHSSEDFILAADIVGKGEVNQVGSGVTTLAGANTYSGQTNISKGTLRAGINDTFSPNSSYVVSSGGNIDLAGFSQTLNALDLAGTATLSSSKNGDKFTPATLTINGNYTANNGLLVMRTALGDDNSATDKLIVKGNTSGHTRVSVHNAGGQGADTLEGIRIVEITGASEGTFSKEGRIVAGAYDYNVTKSDDQNWYLTSETPLIPPVDPVIPDSPEPPDTPTPASPYTPVSPEPLPERKHQYRPEISSYLANIQAANTLFNTRLHDRLGETQYTDLLTGEQKVTSLWLRNIGGHNRFKDRSDELSTQSNRYVLQLGGDLAQWSSNALDRWHLGLMAGYANSKSHTHSSLTGYNSRGQIDGYSVGVYGTWYANEADKTGTYVDSWLLYNWFDNTVSGEYLPSEKYHSDGITAAIEAGYTFRLGESADARTSYWLQPKMQLTWMDVKADNHTEDNGTLVEDSTEGNLQTRLGVKAYLQGHNAIDDHKARSFQPFVETNWIYNSRNYSVKMDGISDEIIGTRNIGELKVGVEGQLNPRLQLWGNVAQQLGDNGYSDTQGMLGMKYLF</sequence>
<evidence type="ECO:0000313" key="5">
    <source>
        <dbReference type="EMBL" id="OSL46427.1"/>
    </source>
</evidence>
<dbReference type="NCBIfam" id="TIGR01414">
    <property type="entry name" value="autotrans_barl"/>
    <property type="match status" value="1"/>
</dbReference>
<evidence type="ECO:0000313" key="6">
    <source>
        <dbReference type="Proteomes" id="UP000243401"/>
    </source>
</evidence>